<reference evidence="10 11" key="1">
    <citation type="submission" date="2023-12" db="EMBL/GenBank/DDBJ databases">
        <title>Friends and Foes: Symbiotic and Algicidal bacterial influence on Karenia brevis blooms.</title>
        <authorList>
            <person name="Fei C."/>
            <person name="Mohamed A.R."/>
            <person name="Booker A."/>
            <person name="Arshad M."/>
            <person name="Klass S."/>
            <person name="Ahn S."/>
            <person name="Gilbert P.M."/>
            <person name="Heil C.A."/>
            <person name="Martinez J.M."/>
            <person name="Amin S.A."/>
        </authorList>
    </citation>
    <scope>NUCLEOTIDE SEQUENCE [LARGE SCALE GENOMIC DNA]</scope>
    <source>
        <strain evidence="10 11">CE15</strain>
    </source>
</reference>
<dbReference type="PANTHER" id="PTHR30619">
    <property type="entry name" value="DNA INTERNALIZATION/COMPETENCE PROTEIN COMEC/REC2"/>
    <property type="match status" value="1"/>
</dbReference>
<feature type="transmembrane region" description="Helical" evidence="6">
    <location>
        <begin position="409"/>
        <end position="433"/>
    </location>
</feature>
<dbReference type="NCBIfam" id="TIGR00361">
    <property type="entry name" value="ComEC_Rec2"/>
    <property type="match status" value="1"/>
</dbReference>
<dbReference type="NCBIfam" id="TIGR00360">
    <property type="entry name" value="ComEC_N-term"/>
    <property type="match status" value="1"/>
</dbReference>
<evidence type="ECO:0000256" key="5">
    <source>
        <dbReference type="ARBA" id="ARBA00023136"/>
    </source>
</evidence>
<dbReference type="InterPro" id="IPR036866">
    <property type="entry name" value="RibonucZ/Hydroxyglut_hydro"/>
</dbReference>
<evidence type="ECO:0000256" key="6">
    <source>
        <dbReference type="SAM" id="Phobius"/>
    </source>
</evidence>
<accession>A0ABU8ERH3</accession>
<feature type="domain" description="Metallo-beta-lactamase" evidence="7">
    <location>
        <begin position="517"/>
        <end position="674"/>
    </location>
</feature>
<dbReference type="Pfam" id="PF13567">
    <property type="entry name" value="DUF4131"/>
    <property type="match status" value="1"/>
</dbReference>
<keyword evidence="4 6" id="KW-1133">Transmembrane helix</keyword>
<comment type="caution">
    <text evidence="10">The sequence shown here is derived from an EMBL/GenBank/DDBJ whole genome shotgun (WGS) entry which is preliminary data.</text>
</comment>
<evidence type="ECO:0000259" key="8">
    <source>
        <dbReference type="Pfam" id="PF03772"/>
    </source>
</evidence>
<dbReference type="InterPro" id="IPR004477">
    <property type="entry name" value="ComEC_N"/>
</dbReference>
<keyword evidence="3 6" id="KW-0812">Transmembrane</keyword>
<feature type="transmembrane region" description="Helical" evidence="6">
    <location>
        <begin position="59"/>
        <end position="77"/>
    </location>
</feature>
<dbReference type="Pfam" id="PF03772">
    <property type="entry name" value="Competence"/>
    <property type="match status" value="1"/>
</dbReference>
<dbReference type="PROSITE" id="PS51257">
    <property type="entry name" value="PROKAR_LIPOPROTEIN"/>
    <property type="match status" value="1"/>
</dbReference>
<feature type="transmembrane region" description="Helical" evidence="6">
    <location>
        <begin position="375"/>
        <end position="397"/>
    </location>
</feature>
<evidence type="ECO:0000259" key="9">
    <source>
        <dbReference type="Pfam" id="PF13567"/>
    </source>
</evidence>
<keyword evidence="2" id="KW-1003">Cell membrane</keyword>
<dbReference type="InterPro" id="IPR052159">
    <property type="entry name" value="Competence_DNA_uptake"/>
</dbReference>
<gene>
    <name evidence="10" type="ORF">WAE96_07470</name>
</gene>
<evidence type="ECO:0000256" key="2">
    <source>
        <dbReference type="ARBA" id="ARBA00022475"/>
    </source>
</evidence>
<feature type="transmembrane region" description="Helical" evidence="6">
    <location>
        <begin position="36"/>
        <end position="52"/>
    </location>
</feature>
<keyword evidence="5 6" id="KW-0472">Membrane</keyword>
<dbReference type="CDD" id="cd07731">
    <property type="entry name" value="ComA-like_MBL-fold"/>
    <property type="match status" value="1"/>
</dbReference>
<dbReference type="Gene3D" id="3.60.15.10">
    <property type="entry name" value="Ribonuclease Z/Hydroxyacylglutathione hydrolase-like"/>
    <property type="match status" value="1"/>
</dbReference>
<feature type="transmembrane region" description="Helical" evidence="6">
    <location>
        <begin position="468"/>
        <end position="487"/>
    </location>
</feature>
<evidence type="ECO:0000259" key="7">
    <source>
        <dbReference type="Pfam" id="PF00753"/>
    </source>
</evidence>
<evidence type="ECO:0000313" key="10">
    <source>
        <dbReference type="EMBL" id="MEI4549543.1"/>
    </source>
</evidence>
<comment type="subcellular location">
    <subcellularLocation>
        <location evidence="1">Cell membrane</location>
        <topology evidence="1">Multi-pass membrane protein</topology>
    </subcellularLocation>
</comment>
<protein>
    <submittedName>
        <fullName evidence="10">DNA internalization-related competence protein ComEC/Rec2</fullName>
    </submittedName>
</protein>
<evidence type="ECO:0000313" key="11">
    <source>
        <dbReference type="Proteomes" id="UP001382455"/>
    </source>
</evidence>
<dbReference type="InterPro" id="IPR004797">
    <property type="entry name" value="Competence_ComEC/Rec2"/>
</dbReference>
<dbReference type="EMBL" id="JBAWKS010000001">
    <property type="protein sequence ID" value="MEI4549543.1"/>
    <property type="molecule type" value="Genomic_DNA"/>
</dbReference>
<feature type="transmembrane region" description="Helical" evidence="6">
    <location>
        <begin position="302"/>
        <end position="320"/>
    </location>
</feature>
<dbReference type="SUPFAM" id="SSF56281">
    <property type="entry name" value="Metallo-hydrolase/oxidoreductase"/>
    <property type="match status" value="1"/>
</dbReference>
<organism evidence="10 11">
    <name type="scientific">Pseudoalteromonas spongiae</name>
    <dbReference type="NCBI Taxonomy" id="298657"/>
    <lineage>
        <taxon>Bacteria</taxon>
        <taxon>Pseudomonadati</taxon>
        <taxon>Pseudomonadota</taxon>
        <taxon>Gammaproteobacteria</taxon>
        <taxon>Alteromonadales</taxon>
        <taxon>Pseudoalteromonadaceae</taxon>
        <taxon>Pseudoalteromonas</taxon>
    </lineage>
</organism>
<evidence type="ECO:0000256" key="1">
    <source>
        <dbReference type="ARBA" id="ARBA00004651"/>
    </source>
</evidence>
<feature type="domain" description="ComEC/Rec2-related protein" evidence="8">
    <location>
        <begin position="220"/>
        <end position="486"/>
    </location>
</feature>
<dbReference type="InterPro" id="IPR035681">
    <property type="entry name" value="ComA-like_MBL"/>
</dbReference>
<dbReference type="InterPro" id="IPR001279">
    <property type="entry name" value="Metallo-B-lactamas"/>
</dbReference>
<evidence type="ECO:0000256" key="3">
    <source>
        <dbReference type="ARBA" id="ARBA00022692"/>
    </source>
</evidence>
<evidence type="ECO:0000256" key="4">
    <source>
        <dbReference type="ARBA" id="ARBA00022989"/>
    </source>
</evidence>
<proteinExistence type="predicted"/>
<dbReference type="RefSeq" id="WP_336435053.1">
    <property type="nucleotide sequence ID" value="NZ_JBAWKS010000001.1"/>
</dbReference>
<feature type="transmembrane region" description="Helical" evidence="6">
    <location>
        <begin position="332"/>
        <end position="363"/>
    </location>
</feature>
<dbReference type="PANTHER" id="PTHR30619:SF1">
    <property type="entry name" value="RECOMBINATION PROTEIN 2"/>
    <property type="match status" value="1"/>
</dbReference>
<feature type="transmembrane region" description="Helical" evidence="6">
    <location>
        <begin position="12"/>
        <end position="30"/>
    </location>
</feature>
<sequence length="747" mass="84009">MDRLFWHGGLHLPFWQSIVCFVVGCILSLFFFNTLVFFSTIILVVLVIVVITTKNTAKFYVIITLLVGASYPILYYHCVYSSNLSYDELQQKQVLHGVIEQIDNYQFNDRLIVKTTKIANTDLKPYALMRAQVYISRAINTQYSPKVGDTISIRAKFKPIKPRLNEGLFDRRLHNFYVGLKYKGSVSKTDDFAVLTRATPSHITNLGSLSRYSWLYRGVLFGDTSAMPANIKSAVRNLGIAHLFAVSGLHMAIVFGFSFWLGKLALLLVSKFASHNTLRITPYFIAIAACATYLHASDYATSAIRAFIMIALVCLCLLVNRSYTSKRALLCALLLVILVNPFVLLSVGFYFSFIAVASILVALDLTNKRRISSPLYQLAFIQLVISITLAPLTVLFFNGTSVLSVFVNLIAIPLFSFFVMPLMLCVVLVDYAFSFSTPYRWLDALLKLLIKYIERIGEHIAWHYVPPISWQLIMLTIAAVLLLLYYYRSALLTLPILVFYYAHALNKEPNLTIRILDVGHGLSVIISKQGEAVLYDLGARYQDFSYFNHLVLPTLGINRLNLIKTVISHDDNDHSGGLTDLRHAGYFSTISGFEKACNINANWLENVRFKSFAAPHTAHSDNNSSCVLLITSGQFKLLLTGDIEAEREHTLLAEPSIQNIDVLISPHHGSNSSSSEGFINKTQPRWVVHSVNAYNRWRLPSLAVVTRYADYGTKQLATSRGAVKIVVTSSGYTISYAKQQNYWFLVD</sequence>
<keyword evidence="11" id="KW-1185">Reference proteome</keyword>
<name>A0ABU8ERH3_9GAMM</name>
<dbReference type="Pfam" id="PF00753">
    <property type="entry name" value="Lactamase_B"/>
    <property type="match status" value="1"/>
</dbReference>
<dbReference type="Proteomes" id="UP001382455">
    <property type="component" value="Unassembled WGS sequence"/>
</dbReference>
<feature type="domain" description="DUF4131" evidence="9">
    <location>
        <begin position="12"/>
        <end position="172"/>
    </location>
</feature>
<dbReference type="InterPro" id="IPR025405">
    <property type="entry name" value="DUF4131"/>
</dbReference>
<feature type="transmembrane region" description="Helical" evidence="6">
    <location>
        <begin position="240"/>
        <end position="268"/>
    </location>
</feature>